<accession>A0A2N0H7R2</accession>
<organism evidence="1 2">
    <name type="scientific">Novosphingobium kunmingense</name>
    <dbReference type="NCBI Taxonomy" id="1211806"/>
    <lineage>
        <taxon>Bacteria</taxon>
        <taxon>Pseudomonadati</taxon>
        <taxon>Pseudomonadota</taxon>
        <taxon>Alphaproteobacteria</taxon>
        <taxon>Sphingomonadales</taxon>
        <taxon>Sphingomonadaceae</taxon>
        <taxon>Novosphingobium</taxon>
    </lineage>
</organism>
<sequence>MTTVRLSVVPANRDGKVFDNPKFFRLPGAPDAMFYAIVPSTYSGQQTPLVLVHGISRNAIELLCRFAPAARLLGIPLIAPYFPTASYDQYQQVRSRKSGPQSDLTLLAILDYVSVQFGVPADRIDIFGFSGGAQFAHRFTFLHPEKVRTCIPVSAGWYTMPDPAKRWPYGLAGAPEALSSAAIRAVTFHVMVGRRDSLDDAALRRSPGLDRSQGTNRLARARNWFRAMQSWDVNAESSFTVLPRTRHSFESAHRRGLGPLVFNLLGYPATDSGEEN</sequence>
<dbReference type="AlphaFoldDB" id="A0A2N0H7R2"/>
<evidence type="ECO:0000313" key="2">
    <source>
        <dbReference type="Proteomes" id="UP000232587"/>
    </source>
</evidence>
<keyword evidence="2" id="KW-1185">Reference proteome</keyword>
<dbReference type="EMBL" id="PHUF01000004">
    <property type="protein sequence ID" value="PKB14940.1"/>
    <property type="molecule type" value="Genomic_DNA"/>
</dbReference>
<proteinExistence type="predicted"/>
<gene>
    <name evidence="1" type="ORF">B0I00_2542</name>
</gene>
<dbReference type="SUPFAM" id="SSF53474">
    <property type="entry name" value="alpha/beta-Hydrolases"/>
    <property type="match status" value="1"/>
</dbReference>
<reference evidence="1 2" key="1">
    <citation type="submission" date="2017-11" db="EMBL/GenBank/DDBJ databases">
        <title>Genomic Encyclopedia of Type Strains, Phase III (KMG-III): the genomes of soil and plant-associated and newly described type strains.</title>
        <authorList>
            <person name="Whitman W."/>
        </authorList>
    </citation>
    <scope>NUCLEOTIDE SEQUENCE [LARGE SCALE GENOMIC DNA]</scope>
    <source>
        <strain evidence="1 2">CGMCC 1.12274</strain>
    </source>
</reference>
<dbReference type="InterPro" id="IPR029058">
    <property type="entry name" value="AB_hydrolase_fold"/>
</dbReference>
<evidence type="ECO:0000313" key="1">
    <source>
        <dbReference type="EMBL" id="PKB14940.1"/>
    </source>
</evidence>
<dbReference type="Gene3D" id="3.40.50.1820">
    <property type="entry name" value="alpha/beta hydrolase"/>
    <property type="match status" value="1"/>
</dbReference>
<evidence type="ECO:0008006" key="3">
    <source>
        <dbReference type="Google" id="ProtNLM"/>
    </source>
</evidence>
<dbReference type="OrthoDB" id="332706at2"/>
<dbReference type="RefSeq" id="WP_157812560.1">
    <property type="nucleotide sequence ID" value="NZ_PHUF01000004.1"/>
</dbReference>
<comment type="caution">
    <text evidence="1">The sequence shown here is derived from an EMBL/GenBank/DDBJ whole genome shotgun (WGS) entry which is preliminary data.</text>
</comment>
<protein>
    <recommendedName>
        <fullName evidence="3">Esterase/PHB depolymerase</fullName>
    </recommendedName>
</protein>
<dbReference type="Proteomes" id="UP000232587">
    <property type="component" value="Unassembled WGS sequence"/>
</dbReference>
<name>A0A2N0H7R2_9SPHN</name>